<evidence type="ECO:0000313" key="2">
    <source>
        <dbReference type="Proteomes" id="UP001519332"/>
    </source>
</evidence>
<sequence length="77" mass="8182">MSTGFVARAHERSTDRLERAGFDQTIGSALAGDAIHNALTSDPWISPLATACRGRANGPFPEPPPDATDWSAVSIFQ</sequence>
<reference evidence="1 2" key="1">
    <citation type="submission" date="2021-03" db="EMBL/GenBank/DDBJ databases">
        <title>Sequencing the genomes of 1000 actinobacteria strains.</title>
        <authorList>
            <person name="Klenk H.-P."/>
        </authorList>
    </citation>
    <scope>NUCLEOTIDE SEQUENCE [LARGE SCALE GENOMIC DNA]</scope>
    <source>
        <strain evidence="1 2">DSM 46670</strain>
    </source>
</reference>
<protein>
    <submittedName>
        <fullName evidence="1">Uncharacterized protein</fullName>
    </submittedName>
</protein>
<dbReference type="EMBL" id="JAGINW010000001">
    <property type="protein sequence ID" value="MBP2328620.1"/>
    <property type="molecule type" value="Genomic_DNA"/>
</dbReference>
<keyword evidence="2" id="KW-1185">Reference proteome</keyword>
<dbReference type="Proteomes" id="UP001519332">
    <property type="component" value="Unassembled WGS sequence"/>
</dbReference>
<name>A0ABS4TW47_9PSEU</name>
<accession>A0ABS4TW47</accession>
<gene>
    <name evidence="1" type="ORF">JOF56_009005</name>
</gene>
<organism evidence="1 2">
    <name type="scientific">Kibdelosporangium banguiense</name>
    <dbReference type="NCBI Taxonomy" id="1365924"/>
    <lineage>
        <taxon>Bacteria</taxon>
        <taxon>Bacillati</taxon>
        <taxon>Actinomycetota</taxon>
        <taxon>Actinomycetes</taxon>
        <taxon>Pseudonocardiales</taxon>
        <taxon>Pseudonocardiaceae</taxon>
        <taxon>Kibdelosporangium</taxon>
    </lineage>
</organism>
<evidence type="ECO:0000313" key="1">
    <source>
        <dbReference type="EMBL" id="MBP2328620.1"/>
    </source>
</evidence>
<comment type="caution">
    <text evidence="1">The sequence shown here is derived from an EMBL/GenBank/DDBJ whole genome shotgun (WGS) entry which is preliminary data.</text>
</comment>
<proteinExistence type="predicted"/>